<name>A0A955LAA7_9BACT</name>
<dbReference type="Proteomes" id="UP000714915">
    <property type="component" value="Unassembled WGS sequence"/>
</dbReference>
<dbReference type="Gene3D" id="3.40.50.300">
    <property type="entry name" value="P-loop containing nucleotide triphosphate hydrolases"/>
    <property type="match status" value="1"/>
</dbReference>
<organism evidence="1 2">
    <name type="scientific">Candidatus Dojkabacteria bacterium</name>
    <dbReference type="NCBI Taxonomy" id="2099670"/>
    <lineage>
        <taxon>Bacteria</taxon>
        <taxon>Candidatus Dojkabacteria</taxon>
    </lineage>
</organism>
<evidence type="ECO:0000313" key="1">
    <source>
        <dbReference type="EMBL" id="MCA9387065.1"/>
    </source>
</evidence>
<dbReference type="EMBL" id="JAGQLF010000043">
    <property type="protein sequence ID" value="MCA9387065.1"/>
    <property type="molecule type" value="Genomic_DNA"/>
</dbReference>
<dbReference type="InterPro" id="IPR027417">
    <property type="entry name" value="P-loop_NTPase"/>
</dbReference>
<proteinExistence type="predicted"/>
<gene>
    <name evidence="1" type="ORF">KC669_03455</name>
</gene>
<evidence type="ECO:0000313" key="2">
    <source>
        <dbReference type="Proteomes" id="UP000714915"/>
    </source>
</evidence>
<accession>A0A955LAA7</accession>
<reference evidence="1" key="1">
    <citation type="submission" date="2020-04" db="EMBL/GenBank/DDBJ databases">
        <authorList>
            <person name="Zhang T."/>
        </authorList>
    </citation>
    <scope>NUCLEOTIDE SEQUENCE</scope>
    <source>
        <strain evidence="1">HKST-UBA09</strain>
    </source>
</reference>
<comment type="caution">
    <text evidence="1">The sequence shown here is derived from an EMBL/GenBank/DDBJ whole genome shotgun (WGS) entry which is preliminary data.</text>
</comment>
<reference evidence="1" key="2">
    <citation type="journal article" date="2021" name="Microbiome">
        <title>Successional dynamics and alternative stable states in a saline activated sludge microbial community over 9 years.</title>
        <authorList>
            <person name="Wang Y."/>
            <person name="Ye J."/>
            <person name="Ju F."/>
            <person name="Liu L."/>
            <person name="Boyd J.A."/>
            <person name="Deng Y."/>
            <person name="Parks D.H."/>
            <person name="Jiang X."/>
            <person name="Yin X."/>
            <person name="Woodcroft B.J."/>
            <person name="Tyson G.W."/>
            <person name="Hugenholtz P."/>
            <person name="Polz M.F."/>
            <person name="Zhang T."/>
        </authorList>
    </citation>
    <scope>NUCLEOTIDE SEQUENCE</scope>
    <source>
        <strain evidence="1">HKST-UBA09</strain>
    </source>
</reference>
<sequence length="354" mass="41292">MNIEELFPTQYAKTNVDKILSNISYAHFKRPSSPISIIAPAGFGKTHILRYIAYNRKYRRRYLRLRKVEFIYVNINEVLIEKVGGANGFIWAPDYAPQTVALEKILYRKVINKQQELKRQIKQYPSVPDSWSKDILIESIEALVSDFPDKNFYFIFDDVDKLFQFETISISNLIKYIRDRYRGNIECIFSINTTRWFEEIKAETHGEIANYLTQNTIVLVLMDVKETELYVDSPLVNFYSKYIAHNLPSYKSKLKKIQILSGGYLPYKKYLFNSISGIEKVGMNPALVNISEKLIASLTTKQRGILFNIISGVNVPSSWDLSFLEETGIIKNFSNKKTFFSPIFRKYLEIRKRV</sequence>
<dbReference type="SUPFAM" id="SSF52540">
    <property type="entry name" value="P-loop containing nucleoside triphosphate hydrolases"/>
    <property type="match status" value="1"/>
</dbReference>
<protein>
    <submittedName>
        <fullName evidence="1">Uncharacterized protein</fullName>
    </submittedName>
</protein>
<dbReference type="AlphaFoldDB" id="A0A955LAA7"/>